<comment type="caution">
    <text evidence="2">The sequence shown here is derived from an EMBL/GenBank/DDBJ whole genome shotgun (WGS) entry which is preliminary data.</text>
</comment>
<protein>
    <submittedName>
        <fullName evidence="2">Uncharacterized protein</fullName>
    </submittedName>
</protein>
<dbReference type="Proteomes" id="UP000239156">
    <property type="component" value="Unassembled WGS sequence"/>
</dbReference>
<name>A0A2S4VWQ3_9BASI</name>
<keyword evidence="3" id="KW-1185">Reference proteome</keyword>
<feature type="region of interest" description="Disordered" evidence="1">
    <location>
        <begin position="29"/>
        <end position="50"/>
    </location>
</feature>
<accession>A0A2S4VWQ3</accession>
<evidence type="ECO:0000256" key="1">
    <source>
        <dbReference type="SAM" id="MobiDB-lite"/>
    </source>
</evidence>
<sequence length="185" mass="20609">MQIICESAYENCTADTSPLLNHHIPVAHQPTLTQQSPSDATRSRPQSPATEYYQEMTTTEMKTTCLRQRNKRSRPTTLRHWQRLPVGSLPAQTLSKPGNIIKTTSAGGCSGGERQACLVAEILREQQLDRLKNIADHRLKLKNTVNHPEALGHHLGCLHTVDLARLQQSGRIQSPSRPWAPQPAT</sequence>
<dbReference type="EMBL" id="PKSL01000021">
    <property type="protein sequence ID" value="POW13965.1"/>
    <property type="molecule type" value="Genomic_DNA"/>
</dbReference>
<dbReference type="VEuPathDB" id="FungiDB:PSTT_03271"/>
<reference evidence="2" key="1">
    <citation type="submission" date="2017-12" db="EMBL/GenBank/DDBJ databases">
        <title>Gene loss provides genomic basis for host adaptation in cereal stripe rust fungi.</title>
        <authorList>
            <person name="Xia C."/>
        </authorList>
    </citation>
    <scope>NUCLEOTIDE SEQUENCE [LARGE SCALE GENOMIC DNA]</scope>
    <source>
        <strain evidence="2">93-210</strain>
    </source>
</reference>
<evidence type="ECO:0000313" key="3">
    <source>
        <dbReference type="Proteomes" id="UP000239156"/>
    </source>
</evidence>
<gene>
    <name evidence="2" type="ORF">PSTT_03271</name>
</gene>
<evidence type="ECO:0000313" key="2">
    <source>
        <dbReference type="EMBL" id="POW13965.1"/>
    </source>
</evidence>
<feature type="compositionally biased region" description="Polar residues" evidence="1">
    <location>
        <begin position="30"/>
        <end position="49"/>
    </location>
</feature>
<proteinExistence type="predicted"/>
<dbReference type="AlphaFoldDB" id="A0A2S4VWQ3"/>
<organism evidence="2 3">
    <name type="scientific">Puccinia striiformis</name>
    <dbReference type="NCBI Taxonomy" id="27350"/>
    <lineage>
        <taxon>Eukaryota</taxon>
        <taxon>Fungi</taxon>
        <taxon>Dikarya</taxon>
        <taxon>Basidiomycota</taxon>
        <taxon>Pucciniomycotina</taxon>
        <taxon>Pucciniomycetes</taxon>
        <taxon>Pucciniales</taxon>
        <taxon>Pucciniaceae</taxon>
        <taxon>Puccinia</taxon>
    </lineage>
</organism>